<feature type="compositionally biased region" description="Polar residues" evidence="1">
    <location>
        <begin position="638"/>
        <end position="661"/>
    </location>
</feature>
<feature type="compositionally biased region" description="Polar residues" evidence="1">
    <location>
        <begin position="143"/>
        <end position="152"/>
    </location>
</feature>
<feature type="compositionally biased region" description="Polar residues" evidence="1">
    <location>
        <begin position="614"/>
        <end position="627"/>
    </location>
</feature>
<accession>A0A8H6IGY6</accession>
<evidence type="ECO:0000313" key="3">
    <source>
        <dbReference type="Proteomes" id="UP000521943"/>
    </source>
</evidence>
<feature type="region of interest" description="Disordered" evidence="1">
    <location>
        <begin position="118"/>
        <end position="181"/>
    </location>
</feature>
<keyword evidence="3" id="KW-1185">Reference proteome</keyword>
<feature type="compositionally biased region" description="Low complexity" evidence="1">
    <location>
        <begin position="522"/>
        <end position="536"/>
    </location>
</feature>
<feature type="compositionally biased region" description="Low complexity" evidence="1">
    <location>
        <begin position="698"/>
        <end position="710"/>
    </location>
</feature>
<feature type="region of interest" description="Disordered" evidence="1">
    <location>
        <begin position="487"/>
        <end position="710"/>
    </location>
</feature>
<feature type="compositionally biased region" description="Low complexity" evidence="1">
    <location>
        <begin position="164"/>
        <end position="173"/>
    </location>
</feature>
<feature type="region of interest" description="Disordered" evidence="1">
    <location>
        <begin position="1237"/>
        <end position="1392"/>
    </location>
</feature>
<gene>
    <name evidence="2" type="ORF">DFP72DRAFT_1120488</name>
</gene>
<feature type="region of interest" description="Disordered" evidence="1">
    <location>
        <begin position="198"/>
        <end position="274"/>
    </location>
</feature>
<feature type="compositionally biased region" description="Low complexity" evidence="1">
    <location>
        <begin position="1180"/>
        <end position="1194"/>
    </location>
</feature>
<dbReference type="EMBL" id="JACGCI010000003">
    <property type="protein sequence ID" value="KAF6764784.1"/>
    <property type="molecule type" value="Genomic_DNA"/>
</dbReference>
<feature type="compositionally biased region" description="Polar residues" evidence="1">
    <location>
        <begin position="198"/>
        <end position="217"/>
    </location>
</feature>
<dbReference type="OrthoDB" id="3259825at2759"/>
<feature type="region of interest" description="Disordered" evidence="1">
    <location>
        <begin position="1042"/>
        <end position="1197"/>
    </location>
</feature>
<evidence type="ECO:0000256" key="1">
    <source>
        <dbReference type="SAM" id="MobiDB-lite"/>
    </source>
</evidence>
<feature type="compositionally biased region" description="Polar residues" evidence="1">
    <location>
        <begin position="968"/>
        <end position="977"/>
    </location>
</feature>
<feature type="compositionally biased region" description="Polar residues" evidence="1">
    <location>
        <begin position="888"/>
        <end position="932"/>
    </location>
</feature>
<feature type="compositionally biased region" description="Polar residues" evidence="1">
    <location>
        <begin position="254"/>
        <end position="274"/>
    </location>
</feature>
<proteinExistence type="predicted"/>
<feature type="compositionally biased region" description="Polar residues" evidence="1">
    <location>
        <begin position="1498"/>
        <end position="1507"/>
    </location>
</feature>
<feature type="region of interest" description="Disordered" evidence="1">
    <location>
        <begin position="407"/>
        <end position="426"/>
    </location>
</feature>
<feature type="compositionally biased region" description="Low complexity" evidence="1">
    <location>
        <begin position="736"/>
        <end position="757"/>
    </location>
</feature>
<feature type="region of interest" description="Disordered" evidence="1">
    <location>
        <begin position="314"/>
        <end position="341"/>
    </location>
</feature>
<feature type="region of interest" description="Disordered" evidence="1">
    <location>
        <begin position="884"/>
        <end position="938"/>
    </location>
</feature>
<feature type="compositionally biased region" description="Polar residues" evidence="1">
    <location>
        <begin position="487"/>
        <end position="497"/>
    </location>
</feature>
<feature type="compositionally biased region" description="Low complexity" evidence="1">
    <location>
        <begin position="596"/>
        <end position="609"/>
    </location>
</feature>
<evidence type="ECO:0000313" key="2">
    <source>
        <dbReference type="EMBL" id="KAF6764784.1"/>
    </source>
</evidence>
<feature type="region of interest" description="Disordered" evidence="1">
    <location>
        <begin position="1495"/>
        <end position="1523"/>
    </location>
</feature>
<name>A0A8H6IGY6_9AGAR</name>
<feature type="region of interest" description="Disordered" evidence="1">
    <location>
        <begin position="960"/>
        <end position="984"/>
    </location>
</feature>
<feature type="compositionally biased region" description="Low complexity" evidence="1">
    <location>
        <begin position="228"/>
        <end position="246"/>
    </location>
</feature>
<feature type="region of interest" description="Disordered" evidence="1">
    <location>
        <begin position="1"/>
        <end position="43"/>
    </location>
</feature>
<comment type="caution">
    <text evidence="2">The sequence shown here is derived from an EMBL/GenBank/DDBJ whole genome shotgun (WGS) entry which is preliminary data.</text>
</comment>
<dbReference type="Proteomes" id="UP000521943">
    <property type="component" value="Unassembled WGS sequence"/>
</dbReference>
<sequence>MHRFRKNLKSDVKRAGLSPPQDLSPPPPTHTDGSERGGSTEQLHHLDFLPATDDFRTSLILPDLSRRFSLLRTPAGDPVTIDDLRSKFAEQRAKGVDHTISEEEEDMLLETLGKLKGRRYSGSHSAERSGDSASALSDEGQTEESSVSSATVKSLGGKGGSGSGANASGSSPAKAKRYSNNLFGSGRLRDYTYLRSVASSRNSAGGSSKAASITPSEESTHNPRLANTTSFADSIASSSSTPPTDSNADESVLSLPSTGANDQGSVRSTSSSVNEAISAAEYRLQKSLGPAGLKRASVALENVIKEIEDEELEEEIVMPRSTPIPRNHTDHPASVPKHRSLPTEDARRRLRVIEAGMAISSDKPMDDAADTNGQRGPSPVPLGHVPGYIPGMPRPMTPRDFDMSFAEEQRSHSTTPRATSPMHGSFTLSEAGSAAASISNILRRESISSRQSPRPTTPLFLTRSRIALLAVASRQWMMASRSRIATDLNSSTNSNPSYDFAGRRRPASPLSNPPLHGLSALSTSPPGTPSRPTTPSNIVWGVRPDSGASPQSQQGRHSRDNSWASEGESDIYGSVGETDDDGQPGYAFPGMNGTTRPLRSPPRSDSPGPEKGQLSRSWTFKASQQAANWCCEQRSNHRSLTPTQNAPRSPGSPTFGSMDSGSSSRAARRSSRQNGYTSSPFNLGPLPTLALNPRANMSSSSLESAGSSFHSWEGEKDKVLDLFNDAEVQPAWHAISASSSSGKSSTTSGTTASTSRTSPEEDWHPDDIVRNYAGLRRGDFAMIHEKLVTVAKSTEHRGSALRKRRPSTSQSNYSVRDTRVASPPPPSSPTVNMYPNAREQQQLHVLNSCIDPKPKYCLGPEEDESEADSQTNGAFPSAVLDQADASRAPTTPSAVTEQVDNSTPEETRPISPNNNRTPTTPSGFTLNRNPSSARIPPQTPQEQAALTLEVQQKVEAATLALRKRPSQEGLSHSPSISRTKRIDPSQISKPLLVSSSTSVDTIPLKTPVLSAGNGSGPSKIGSRFKKLRGSLRAKNVLAVEESVAPNSDPKISPNSQTANYDPEKLKSPGAPAIVSATDPGRFKVNVPSPPASAGPGLKGFMARFRTKRASEVPHSSSSSISSDHHPSSQLPSSPLSPLAQSHRQFSNSSSLSRAASHSAGSESGNTPTTARPEHYRNQFSSPVPSTSPSLPTTSEVAENDDDNAIHQLFKAANNLGIDQGALNDLLKRSGSLTAKSLLNPGNGAPVTQTPPAGNPHGQHLTVPPIQQPNLSSSKAATADEPTGKGPTKRPEHLRRARDLKNEANPVVRRTLIFADPRQSTVDPAATLRRNKSKRRTSVQSASNRSIHDRVPTPPPSKTPQAKRFSHEASPPVPQLPHALGGPPDNLLNVPSGQLEKSNSAAYDSLYELYGDSRSGSMMVDPNHPDFGRGEPLTNPEPGTGVEVIQLANGDIIWNVVNGLRDDDDESLYTGRNSIGSEYSTQESGGNMQVFVKEHTRASSKGSNSSFVSRKKMNGGKSRPETKVLYGSPEQIGRLIESVSQGMDAGSFNFAPSYARPSHGGSHHGQAHSATSSLSTNDWAINEIDSILTSINRP</sequence>
<protein>
    <submittedName>
        <fullName evidence="2">Uncharacterized protein</fullName>
    </submittedName>
</protein>
<feature type="compositionally biased region" description="Low complexity" evidence="1">
    <location>
        <begin position="1114"/>
        <end position="1161"/>
    </location>
</feature>
<organism evidence="2 3">
    <name type="scientific">Ephemerocybe angulata</name>
    <dbReference type="NCBI Taxonomy" id="980116"/>
    <lineage>
        <taxon>Eukaryota</taxon>
        <taxon>Fungi</taxon>
        <taxon>Dikarya</taxon>
        <taxon>Basidiomycota</taxon>
        <taxon>Agaricomycotina</taxon>
        <taxon>Agaricomycetes</taxon>
        <taxon>Agaricomycetidae</taxon>
        <taxon>Agaricales</taxon>
        <taxon>Agaricineae</taxon>
        <taxon>Psathyrellaceae</taxon>
        <taxon>Ephemerocybe</taxon>
    </lineage>
</organism>
<feature type="region of interest" description="Disordered" evidence="1">
    <location>
        <begin position="734"/>
        <end position="766"/>
    </location>
</feature>
<feature type="region of interest" description="Disordered" evidence="1">
    <location>
        <begin position="792"/>
        <end position="834"/>
    </location>
</feature>
<feature type="region of interest" description="Disordered" evidence="1">
    <location>
        <begin position="362"/>
        <end position="400"/>
    </location>
</feature>
<feature type="region of interest" description="Disordered" evidence="1">
    <location>
        <begin position="1549"/>
        <end position="1572"/>
    </location>
</feature>
<reference evidence="2 3" key="1">
    <citation type="submission" date="2020-07" db="EMBL/GenBank/DDBJ databases">
        <title>Comparative genomics of pyrophilous fungi reveals a link between fire events and developmental genes.</title>
        <authorList>
            <consortium name="DOE Joint Genome Institute"/>
            <person name="Steindorff A.S."/>
            <person name="Carver A."/>
            <person name="Calhoun S."/>
            <person name="Stillman K."/>
            <person name="Liu H."/>
            <person name="Lipzen A."/>
            <person name="Pangilinan J."/>
            <person name="Labutti K."/>
            <person name="Bruns T.D."/>
            <person name="Grigoriev I.V."/>
        </authorList>
    </citation>
    <scope>NUCLEOTIDE SEQUENCE [LARGE SCALE GENOMIC DNA]</scope>
    <source>
        <strain evidence="2 3">CBS 144469</strain>
    </source>
</reference>